<sequence length="150" mass="15909">MLKRPLSNYHAPFPCISLTPSLPPGTARAPPLRAPSRPHPIAPPHPLLVHCWSSLALVAPHNRPRCSLVFPTPLSTAPILPHLPFLPSPSSAGPSLPPAPHRHSPAALRLRSAHPLQSAPAFLQSALPLPLLGLQKRVPPRSSAARPSCA</sequence>
<reference evidence="2" key="1">
    <citation type="submission" date="2014-04" db="EMBL/GenBank/DDBJ databases">
        <title>Evolutionary Origins and Diversification of the Mycorrhizal Mutualists.</title>
        <authorList>
            <consortium name="DOE Joint Genome Institute"/>
            <consortium name="Mycorrhizal Genomics Consortium"/>
            <person name="Kohler A."/>
            <person name="Kuo A."/>
            <person name="Nagy L.G."/>
            <person name="Floudas D."/>
            <person name="Copeland A."/>
            <person name="Barry K.W."/>
            <person name="Cichocki N."/>
            <person name="Veneault-Fourrey C."/>
            <person name="LaButti K."/>
            <person name="Lindquist E.A."/>
            <person name="Lipzen A."/>
            <person name="Lundell T."/>
            <person name="Morin E."/>
            <person name="Murat C."/>
            <person name="Riley R."/>
            <person name="Ohm R."/>
            <person name="Sun H."/>
            <person name="Tunlid A."/>
            <person name="Henrissat B."/>
            <person name="Grigoriev I.V."/>
            <person name="Hibbett D.S."/>
            <person name="Martin F."/>
        </authorList>
    </citation>
    <scope>NUCLEOTIDE SEQUENCE [LARGE SCALE GENOMIC DNA]</scope>
    <source>
        <strain evidence="2">FD-334 SS-4</strain>
    </source>
</reference>
<evidence type="ECO:0000313" key="1">
    <source>
        <dbReference type="EMBL" id="KJA17389.1"/>
    </source>
</evidence>
<dbReference type="AlphaFoldDB" id="A0A0D2NEA5"/>
<accession>A0A0D2NEA5</accession>
<dbReference type="Proteomes" id="UP000054270">
    <property type="component" value="Unassembled WGS sequence"/>
</dbReference>
<name>A0A0D2NEA5_HYPSF</name>
<protein>
    <submittedName>
        <fullName evidence="1">Uncharacterized protein</fullName>
    </submittedName>
</protein>
<dbReference type="EMBL" id="KN817604">
    <property type="protein sequence ID" value="KJA17389.1"/>
    <property type="molecule type" value="Genomic_DNA"/>
</dbReference>
<proteinExistence type="predicted"/>
<gene>
    <name evidence="1" type="ORF">HYPSUDRAFT_1021369</name>
</gene>
<keyword evidence="2" id="KW-1185">Reference proteome</keyword>
<organism evidence="1 2">
    <name type="scientific">Hypholoma sublateritium (strain FD-334 SS-4)</name>
    <dbReference type="NCBI Taxonomy" id="945553"/>
    <lineage>
        <taxon>Eukaryota</taxon>
        <taxon>Fungi</taxon>
        <taxon>Dikarya</taxon>
        <taxon>Basidiomycota</taxon>
        <taxon>Agaricomycotina</taxon>
        <taxon>Agaricomycetes</taxon>
        <taxon>Agaricomycetidae</taxon>
        <taxon>Agaricales</taxon>
        <taxon>Agaricineae</taxon>
        <taxon>Strophariaceae</taxon>
        <taxon>Hypholoma</taxon>
    </lineage>
</organism>
<evidence type="ECO:0000313" key="2">
    <source>
        <dbReference type="Proteomes" id="UP000054270"/>
    </source>
</evidence>